<reference evidence="3 4" key="1">
    <citation type="submission" date="2024-06" db="EMBL/GenBank/DDBJ databases">
        <title>The Natural Products Discovery Center: Release of the First 8490 Sequenced Strains for Exploring Actinobacteria Biosynthetic Diversity.</title>
        <authorList>
            <person name="Kalkreuter E."/>
            <person name="Kautsar S.A."/>
            <person name="Yang D."/>
            <person name="Bader C.D."/>
            <person name="Teijaro C.N."/>
            <person name="Fluegel L."/>
            <person name="Davis C.M."/>
            <person name="Simpson J.R."/>
            <person name="Lauterbach L."/>
            <person name="Steele A.D."/>
            <person name="Gui C."/>
            <person name="Meng S."/>
            <person name="Li G."/>
            <person name="Viehrig K."/>
            <person name="Ye F."/>
            <person name="Su P."/>
            <person name="Kiefer A.F."/>
            <person name="Nichols A."/>
            <person name="Cepeda A.J."/>
            <person name="Yan W."/>
            <person name="Fan B."/>
            <person name="Jiang Y."/>
            <person name="Adhikari A."/>
            <person name="Zheng C.-J."/>
            <person name="Schuster L."/>
            <person name="Cowan T.M."/>
            <person name="Smanski M.J."/>
            <person name="Chevrette M.G."/>
            <person name="De Carvalho L.P.S."/>
            <person name="Shen B."/>
        </authorList>
    </citation>
    <scope>NUCLEOTIDE SEQUENCE [LARGE SCALE GENOMIC DNA]</scope>
    <source>
        <strain evidence="3 4">NPDC048946</strain>
    </source>
</reference>
<dbReference type="PANTHER" id="PTHR45138">
    <property type="entry name" value="REGULATORY COMPONENTS OF SENSORY TRANSDUCTION SYSTEM"/>
    <property type="match status" value="1"/>
</dbReference>
<dbReference type="Pfam" id="PF01590">
    <property type="entry name" value="GAF"/>
    <property type="match status" value="1"/>
</dbReference>
<organism evidence="3 4">
    <name type="scientific">Streptodolium elevatio</name>
    <dbReference type="NCBI Taxonomy" id="3157996"/>
    <lineage>
        <taxon>Bacteria</taxon>
        <taxon>Bacillati</taxon>
        <taxon>Actinomycetota</taxon>
        <taxon>Actinomycetes</taxon>
        <taxon>Kitasatosporales</taxon>
        <taxon>Streptomycetaceae</taxon>
        <taxon>Streptodolium</taxon>
    </lineage>
</organism>
<dbReference type="Proteomes" id="UP001551482">
    <property type="component" value="Unassembled WGS sequence"/>
</dbReference>
<accession>A0ABV3DVH4</accession>
<dbReference type="EMBL" id="JBEZFP010000197">
    <property type="protein sequence ID" value="MEU8139754.1"/>
    <property type="molecule type" value="Genomic_DNA"/>
</dbReference>
<dbReference type="RefSeq" id="WP_358364089.1">
    <property type="nucleotide sequence ID" value="NZ_JBEZFP010000197.1"/>
</dbReference>
<feature type="region of interest" description="Disordered" evidence="1">
    <location>
        <begin position="1"/>
        <end position="61"/>
    </location>
</feature>
<dbReference type="SUPFAM" id="SSF55073">
    <property type="entry name" value="Nucleotide cyclase"/>
    <property type="match status" value="1"/>
</dbReference>
<evidence type="ECO:0000256" key="1">
    <source>
        <dbReference type="SAM" id="MobiDB-lite"/>
    </source>
</evidence>
<dbReference type="InterPro" id="IPR003018">
    <property type="entry name" value="GAF"/>
</dbReference>
<sequence>MRKVVARADPQGHDRPDPGDRRTAADATTLDPASPGTGPPGADAPERPGPERGGSGDASAPDAARRLHAVMELAKALATAHTLMDVVGISARQARLAMDAALASISVWERDSGHLRVLVNDGDLAEGEEALPHAETYAVTDFPEIIDPATWPTTWSNSVDEHDSDHERVVALRRRGRHGCMVAPIMVEGRVWGELYLARNAEQPRFDAVDAEFAAVLAAQISAGLAQAEHYQRIEKLAFTDPLTGLANRRAIDARLDAAMTRHYREGTVVSLIVCDVNGLKRLNDERGHDVGDRLLERFADQLSACSAMLPGSMAARLGGDEFCVLAEGFSPDEVVAVAEDLCRRALRMHDGEGVACGVASTGDPVGPVTSADRLFRLADAAQYRAKGSRAIHPVVAGRGQPPDLTVSLAGGDAPVPTESTPAGMPLRDRRRFRGALHNADPGRLLAAVLGALDEREPGRVHRADTLGRLEIVADTFARMLDGVAWWISYVPPHGRSLRTVRYSIHRMTGAPSSARARFEETATEYALHAYPASAEAVQGGGFVQEVGDPGNDPAEEDLLLVGGYKAMVVAGGTNAAGGWLVEVFTDGRSLPVHGLAPVLRALVAVALTGGASLPE</sequence>
<protein>
    <submittedName>
        <fullName evidence="3">Sensor domain-containing diguanylate cyclase</fullName>
    </submittedName>
</protein>
<dbReference type="Gene3D" id="3.30.70.270">
    <property type="match status" value="1"/>
</dbReference>
<keyword evidence="4" id="KW-1185">Reference proteome</keyword>
<proteinExistence type="predicted"/>
<feature type="domain" description="GGDEF" evidence="2">
    <location>
        <begin position="268"/>
        <end position="397"/>
    </location>
</feature>
<dbReference type="SMART" id="SM00065">
    <property type="entry name" value="GAF"/>
    <property type="match status" value="1"/>
</dbReference>
<evidence type="ECO:0000313" key="4">
    <source>
        <dbReference type="Proteomes" id="UP001551482"/>
    </source>
</evidence>
<dbReference type="SMART" id="SM00267">
    <property type="entry name" value="GGDEF"/>
    <property type="match status" value="1"/>
</dbReference>
<dbReference type="InterPro" id="IPR000160">
    <property type="entry name" value="GGDEF_dom"/>
</dbReference>
<feature type="compositionally biased region" description="Basic and acidic residues" evidence="1">
    <location>
        <begin position="10"/>
        <end position="24"/>
    </location>
</feature>
<name>A0ABV3DVH4_9ACTN</name>
<dbReference type="NCBIfam" id="TIGR00254">
    <property type="entry name" value="GGDEF"/>
    <property type="match status" value="1"/>
</dbReference>
<dbReference type="PROSITE" id="PS50887">
    <property type="entry name" value="GGDEF"/>
    <property type="match status" value="1"/>
</dbReference>
<dbReference type="InterPro" id="IPR029016">
    <property type="entry name" value="GAF-like_dom_sf"/>
</dbReference>
<dbReference type="InterPro" id="IPR050469">
    <property type="entry name" value="Diguanylate_Cyclase"/>
</dbReference>
<dbReference type="CDD" id="cd01949">
    <property type="entry name" value="GGDEF"/>
    <property type="match status" value="1"/>
</dbReference>
<dbReference type="InterPro" id="IPR029787">
    <property type="entry name" value="Nucleotide_cyclase"/>
</dbReference>
<evidence type="ECO:0000259" key="2">
    <source>
        <dbReference type="PROSITE" id="PS50887"/>
    </source>
</evidence>
<dbReference type="Gene3D" id="3.30.450.40">
    <property type="match status" value="1"/>
</dbReference>
<dbReference type="Pfam" id="PF00990">
    <property type="entry name" value="GGDEF"/>
    <property type="match status" value="1"/>
</dbReference>
<comment type="caution">
    <text evidence="3">The sequence shown here is derived from an EMBL/GenBank/DDBJ whole genome shotgun (WGS) entry which is preliminary data.</text>
</comment>
<gene>
    <name evidence="3" type="ORF">AB0C36_40455</name>
</gene>
<dbReference type="InterPro" id="IPR043128">
    <property type="entry name" value="Rev_trsase/Diguanyl_cyclase"/>
</dbReference>
<dbReference type="PANTHER" id="PTHR45138:SF24">
    <property type="entry name" value="DIGUANYLATE CYCLASE DGCC-RELATED"/>
    <property type="match status" value="1"/>
</dbReference>
<dbReference type="SUPFAM" id="SSF55781">
    <property type="entry name" value="GAF domain-like"/>
    <property type="match status" value="1"/>
</dbReference>
<evidence type="ECO:0000313" key="3">
    <source>
        <dbReference type="EMBL" id="MEU8139754.1"/>
    </source>
</evidence>